<feature type="region of interest" description="Disordered" evidence="1">
    <location>
        <begin position="1"/>
        <end position="53"/>
    </location>
</feature>
<organism evidence="2 3">
    <name type="scientific">Trichoderma ghanense</name>
    <dbReference type="NCBI Taxonomy" id="65468"/>
    <lineage>
        <taxon>Eukaryota</taxon>
        <taxon>Fungi</taxon>
        <taxon>Dikarya</taxon>
        <taxon>Ascomycota</taxon>
        <taxon>Pezizomycotina</taxon>
        <taxon>Sordariomycetes</taxon>
        <taxon>Hypocreomycetidae</taxon>
        <taxon>Hypocreales</taxon>
        <taxon>Hypocreaceae</taxon>
        <taxon>Trichoderma</taxon>
    </lineage>
</organism>
<name>A0ABY2H4X3_9HYPO</name>
<proteinExistence type="predicted"/>
<gene>
    <name evidence="2" type="ORF">CCMA1212_004169</name>
</gene>
<dbReference type="Proteomes" id="UP001642720">
    <property type="component" value="Unassembled WGS sequence"/>
</dbReference>
<reference evidence="2 3" key="1">
    <citation type="submission" date="2018-01" db="EMBL/GenBank/DDBJ databases">
        <title>Genome characterization of the sugarcane-associated fungus Trichoderma ghanense CCMA-1212 and their application in lignocelulose bioconversion.</title>
        <authorList>
            <person name="Steindorff A.S."/>
            <person name="Mendes T.D."/>
            <person name="Vilela E.S.D."/>
            <person name="Rodrigues D.S."/>
            <person name="Formighieri E.F."/>
            <person name="Melo I.S."/>
            <person name="Favaro L.C.L."/>
        </authorList>
    </citation>
    <scope>NUCLEOTIDE SEQUENCE [LARGE SCALE GENOMIC DNA]</scope>
    <source>
        <strain evidence="2 3">CCMA-1212</strain>
    </source>
</reference>
<evidence type="ECO:0000256" key="1">
    <source>
        <dbReference type="SAM" id="MobiDB-lite"/>
    </source>
</evidence>
<comment type="caution">
    <text evidence="2">The sequence shown here is derived from an EMBL/GenBank/DDBJ whole genome shotgun (WGS) entry which is preliminary data.</text>
</comment>
<sequence length="204" mass="22585">MCRSRRKRFFAEKHSFSAKHRSAPPNQHSPPSPRTIIRRKPPSQATVTDERKRFPQSPCFQFEKTTGIAVQPWRPSELSRPLACCTMPCAHGSRWPRCPAALEALSTRPPTSFLRCPAPPTSPTTMPPSTRLPQHSLQSPSVCRTALKRSSRPPSSRVLLSNSRHGQFASTRRPSPLHSPATSGASAGEWTGTSCPRDTDGRTR</sequence>
<evidence type="ECO:0000313" key="2">
    <source>
        <dbReference type="EMBL" id="TFB03278.1"/>
    </source>
</evidence>
<feature type="compositionally biased region" description="Pro residues" evidence="1">
    <location>
        <begin position="117"/>
        <end position="126"/>
    </location>
</feature>
<dbReference type="EMBL" id="PPTA01000005">
    <property type="protein sequence ID" value="TFB03278.1"/>
    <property type="molecule type" value="Genomic_DNA"/>
</dbReference>
<dbReference type="GeneID" id="300575935"/>
<feature type="compositionally biased region" description="Low complexity" evidence="1">
    <location>
        <begin position="152"/>
        <end position="164"/>
    </location>
</feature>
<feature type="region of interest" description="Disordered" evidence="1">
    <location>
        <begin position="110"/>
        <end position="204"/>
    </location>
</feature>
<evidence type="ECO:0000313" key="3">
    <source>
        <dbReference type="Proteomes" id="UP001642720"/>
    </source>
</evidence>
<feature type="compositionally biased region" description="Polar residues" evidence="1">
    <location>
        <begin position="131"/>
        <end position="142"/>
    </location>
</feature>
<keyword evidence="3" id="KW-1185">Reference proteome</keyword>
<accession>A0ABY2H4X3</accession>
<feature type="compositionally biased region" description="Polar residues" evidence="1">
    <location>
        <begin position="180"/>
        <end position="196"/>
    </location>
</feature>
<dbReference type="RefSeq" id="XP_073559479.1">
    <property type="nucleotide sequence ID" value="XM_073701485.1"/>
</dbReference>
<protein>
    <submittedName>
        <fullName evidence="2">Uncharacterized protein</fullName>
    </submittedName>
</protein>